<evidence type="ECO:0000259" key="3">
    <source>
        <dbReference type="PROSITE" id="PS51462"/>
    </source>
</evidence>
<dbReference type="Gene3D" id="3.90.79.10">
    <property type="entry name" value="Nucleoside Triphosphate Pyrophosphohydrolase"/>
    <property type="match status" value="1"/>
</dbReference>
<name>A0A9Q4PYF7_9EURY</name>
<dbReference type="PANTHER" id="PTHR11839">
    <property type="entry name" value="UDP/ADP-SUGAR PYROPHOSPHATASE"/>
    <property type="match status" value="1"/>
</dbReference>
<dbReference type="Proteomes" id="UP001143747">
    <property type="component" value="Unassembled WGS sequence"/>
</dbReference>
<keyword evidence="2 4" id="KW-0378">Hydrolase</keyword>
<dbReference type="InterPro" id="IPR020084">
    <property type="entry name" value="NUDIX_hydrolase_CS"/>
</dbReference>
<evidence type="ECO:0000256" key="2">
    <source>
        <dbReference type="ARBA" id="ARBA00022801"/>
    </source>
</evidence>
<protein>
    <submittedName>
        <fullName evidence="4">NUDIX hydrolase</fullName>
    </submittedName>
</protein>
<dbReference type="EMBL" id="JAKELO010000002">
    <property type="protein sequence ID" value="MDE4908623.1"/>
    <property type="molecule type" value="Genomic_DNA"/>
</dbReference>
<dbReference type="SUPFAM" id="SSF55811">
    <property type="entry name" value="Nudix"/>
    <property type="match status" value="1"/>
</dbReference>
<dbReference type="AlphaFoldDB" id="A0A9Q4PYF7"/>
<dbReference type="PRINTS" id="PR00502">
    <property type="entry name" value="NUDIXFAMILY"/>
</dbReference>
<dbReference type="CDD" id="cd03424">
    <property type="entry name" value="NUDIX_ADPRase_Nudt5_UGPPase_Nudt14"/>
    <property type="match status" value="1"/>
</dbReference>
<sequence length="172" mass="19254">MSGTPIPGKKKITLETISVTLPSGVVKERRVVHPGHAVAMLPIEGDFCYLERQYRFAVGEWIYEVPAGTIDPGETPEETAFRELIEETGMAADTLISRGKIYPAPGYTDEVIYLFEARDLSASDAYGMDEDEQIEVVKVSLREMEEMILDGRIIDAKTICLAYHYFRGQTKS</sequence>
<comment type="caution">
    <text evidence="4">The sequence shown here is derived from an EMBL/GenBank/DDBJ whole genome shotgun (WGS) entry which is preliminary data.</text>
</comment>
<dbReference type="GO" id="GO:0019693">
    <property type="term" value="P:ribose phosphate metabolic process"/>
    <property type="evidence" value="ECO:0007669"/>
    <property type="project" value="TreeGrafter"/>
</dbReference>
<evidence type="ECO:0000313" key="4">
    <source>
        <dbReference type="EMBL" id="MDE4908623.1"/>
    </source>
</evidence>
<evidence type="ECO:0000313" key="5">
    <source>
        <dbReference type="Proteomes" id="UP001143747"/>
    </source>
</evidence>
<dbReference type="RefSeq" id="WP_274925244.1">
    <property type="nucleotide sequence ID" value="NZ_JAKELO010000002.1"/>
</dbReference>
<comment type="cofactor">
    <cofactor evidence="1">
        <name>Mg(2+)</name>
        <dbReference type="ChEBI" id="CHEBI:18420"/>
    </cofactor>
</comment>
<dbReference type="GO" id="GO:0006753">
    <property type="term" value="P:nucleoside phosphate metabolic process"/>
    <property type="evidence" value="ECO:0007669"/>
    <property type="project" value="TreeGrafter"/>
</dbReference>
<accession>A0A9Q4PYF7</accession>
<reference evidence="4" key="1">
    <citation type="submission" date="2022-01" db="EMBL/GenBank/DDBJ databases">
        <title>Draft genome of Methanogenium marinum DSM 15558.</title>
        <authorList>
            <person name="Chen S.-C."/>
            <person name="You Y.-T."/>
        </authorList>
    </citation>
    <scope>NUCLEOTIDE SEQUENCE</scope>
    <source>
        <strain evidence="4">DSM 15558</strain>
    </source>
</reference>
<feature type="domain" description="Nudix hydrolase" evidence="3">
    <location>
        <begin position="33"/>
        <end position="161"/>
    </location>
</feature>
<organism evidence="4 5">
    <name type="scientific">Methanogenium marinum</name>
    <dbReference type="NCBI Taxonomy" id="348610"/>
    <lineage>
        <taxon>Archaea</taxon>
        <taxon>Methanobacteriati</taxon>
        <taxon>Methanobacteriota</taxon>
        <taxon>Stenosarchaea group</taxon>
        <taxon>Methanomicrobia</taxon>
        <taxon>Methanomicrobiales</taxon>
        <taxon>Methanomicrobiaceae</taxon>
        <taxon>Methanogenium</taxon>
    </lineage>
</organism>
<dbReference type="PROSITE" id="PS51462">
    <property type="entry name" value="NUDIX"/>
    <property type="match status" value="1"/>
</dbReference>
<dbReference type="InterPro" id="IPR020476">
    <property type="entry name" value="Nudix_hydrolase"/>
</dbReference>
<dbReference type="PANTHER" id="PTHR11839:SF18">
    <property type="entry name" value="NUDIX HYDROLASE DOMAIN-CONTAINING PROTEIN"/>
    <property type="match status" value="1"/>
</dbReference>
<dbReference type="InterPro" id="IPR015797">
    <property type="entry name" value="NUDIX_hydrolase-like_dom_sf"/>
</dbReference>
<proteinExistence type="predicted"/>
<keyword evidence="5" id="KW-1185">Reference proteome</keyword>
<dbReference type="GO" id="GO:0016462">
    <property type="term" value="F:pyrophosphatase activity"/>
    <property type="evidence" value="ECO:0007669"/>
    <property type="project" value="UniProtKB-ARBA"/>
</dbReference>
<evidence type="ECO:0000256" key="1">
    <source>
        <dbReference type="ARBA" id="ARBA00001946"/>
    </source>
</evidence>
<dbReference type="Pfam" id="PF00293">
    <property type="entry name" value="NUDIX"/>
    <property type="match status" value="1"/>
</dbReference>
<dbReference type="PROSITE" id="PS00893">
    <property type="entry name" value="NUDIX_BOX"/>
    <property type="match status" value="1"/>
</dbReference>
<gene>
    <name evidence="4" type="ORF">L0665_08395</name>
</gene>
<dbReference type="InterPro" id="IPR000086">
    <property type="entry name" value="NUDIX_hydrolase_dom"/>
</dbReference>